<evidence type="ECO:0000256" key="2">
    <source>
        <dbReference type="ARBA" id="ARBA00006401"/>
    </source>
</evidence>
<dbReference type="Proteomes" id="UP000690515">
    <property type="component" value="Unassembled WGS sequence"/>
</dbReference>
<name>A0ABS5ZE03_9GAMM</name>
<sequence length="407" mass="46211">MLDAQTIATVQATIPLLEHANTAITTHFYQRMFKWNPELKHMFNLSNQHNTTQPKALFKAILAYAKHLHEPDRLAQMVEHIAQKHTGFMILPEHYPIVGQHLLATLQELAPDAATPEVLAAWEKAYAVLADIFIQREGLLYEQREAVAGGWRGPRSFCVISKERESECITSFVLAAEDGEAVMDFQPGQYLSVITPSGSASAYQQIRQYSLSDKPNGKTYRISVKREQYPQPGLVSNYLHEQVSVGDKLNILPPAGDFYLQADHKTPVVLISAGVGVTPMMSMLESLLDRQHAEKIYFLHACEHGDVHAFGRYLSVLKQQYANLITYTWYRKPDTKDRKFHDYDYAGIMNLGLLNKSLFSPDHQYYLCGPLSFMENIYQQLMAIKHVSSDQLFYEVFGPHNSLKSAD</sequence>
<dbReference type="EC" id="1.14.12.17" evidence="3"/>
<evidence type="ECO:0000256" key="11">
    <source>
        <dbReference type="ARBA" id="ARBA00025094"/>
    </source>
</evidence>
<dbReference type="EMBL" id="JAGSOY010000033">
    <property type="protein sequence ID" value="MBU2712220.1"/>
    <property type="molecule type" value="Genomic_DNA"/>
</dbReference>
<dbReference type="InterPro" id="IPR017938">
    <property type="entry name" value="Riboflavin_synthase-like_b-brl"/>
</dbReference>
<dbReference type="NCBIfam" id="NF009805">
    <property type="entry name" value="PRK13289.1"/>
    <property type="match status" value="1"/>
</dbReference>
<keyword evidence="5 14" id="KW-0349">Heme</keyword>
<keyword evidence="9" id="KW-0408">Iron</keyword>
<dbReference type="PROSITE" id="PS51384">
    <property type="entry name" value="FAD_FR"/>
    <property type="match status" value="1"/>
</dbReference>
<dbReference type="InterPro" id="IPR017927">
    <property type="entry name" value="FAD-bd_FR_type"/>
</dbReference>
<dbReference type="Gene3D" id="2.40.30.10">
    <property type="entry name" value="Translation factors"/>
    <property type="match status" value="1"/>
</dbReference>
<evidence type="ECO:0000259" key="16">
    <source>
        <dbReference type="PROSITE" id="PS51384"/>
    </source>
</evidence>
<accession>A0ABS5ZE03</accession>
<keyword evidence="17" id="KW-0560">Oxidoreductase</keyword>
<dbReference type="Pfam" id="PF00970">
    <property type="entry name" value="FAD_binding_6"/>
    <property type="match status" value="1"/>
</dbReference>
<dbReference type="InterPro" id="IPR008333">
    <property type="entry name" value="Cbr1-like_FAD-bd_dom"/>
</dbReference>
<evidence type="ECO:0000256" key="13">
    <source>
        <dbReference type="ARBA" id="ARBA00049433"/>
    </source>
</evidence>
<dbReference type="InterPro" id="IPR001433">
    <property type="entry name" value="OxRdtase_FAD/NAD-bd"/>
</dbReference>
<protein>
    <recommendedName>
        <fullName evidence="3">nitric oxide dioxygenase</fullName>
        <ecNumber evidence="3">1.14.12.17</ecNumber>
    </recommendedName>
</protein>
<dbReference type="PRINTS" id="PR00410">
    <property type="entry name" value="PHEHYDRXLASE"/>
</dbReference>
<dbReference type="RefSeq" id="WP_215820450.1">
    <property type="nucleotide sequence ID" value="NZ_JAGSOY010000033.1"/>
</dbReference>
<dbReference type="Pfam" id="PF00175">
    <property type="entry name" value="NAD_binding_1"/>
    <property type="match status" value="1"/>
</dbReference>
<dbReference type="PANTHER" id="PTHR43396:SF3">
    <property type="entry name" value="FLAVOHEMOPROTEIN"/>
    <property type="match status" value="1"/>
</dbReference>
<evidence type="ECO:0000256" key="1">
    <source>
        <dbReference type="ARBA" id="ARBA00001970"/>
    </source>
</evidence>
<comment type="similarity">
    <text evidence="14">Belongs to the globin family.</text>
</comment>
<dbReference type="GO" id="GO:0008941">
    <property type="term" value="F:nitric oxide dioxygenase NAD(P)H activity"/>
    <property type="evidence" value="ECO:0007669"/>
    <property type="project" value="UniProtKB-EC"/>
</dbReference>
<dbReference type="PROSITE" id="PS01033">
    <property type="entry name" value="GLOBIN"/>
    <property type="match status" value="1"/>
</dbReference>
<evidence type="ECO:0000256" key="7">
    <source>
        <dbReference type="ARBA" id="ARBA00022723"/>
    </source>
</evidence>
<dbReference type="CDD" id="cd08922">
    <property type="entry name" value="FHb-globin"/>
    <property type="match status" value="1"/>
</dbReference>
<comment type="function">
    <text evidence="11">Is involved in NO detoxification in an aerobic process, termed nitric oxide dioxygenase (NOD) reaction that utilizes O(2) and NAD(P)H to convert NO to nitrate, which protects the bacterium from various noxious nitrogen compounds. Therefore, plays a central role in the inducible response to nitrosative stress.</text>
</comment>
<evidence type="ECO:0000256" key="9">
    <source>
        <dbReference type="ARBA" id="ARBA00023004"/>
    </source>
</evidence>
<evidence type="ECO:0000256" key="4">
    <source>
        <dbReference type="ARBA" id="ARBA00022575"/>
    </source>
</evidence>
<feature type="domain" description="FAD-binding FR-type" evidence="16">
    <location>
        <begin position="152"/>
        <end position="261"/>
    </location>
</feature>
<comment type="caution">
    <text evidence="17">The sequence shown here is derived from an EMBL/GenBank/DDBJ whole genome shotgun (WGS) entry which is preliminary data.</text>
</comment>
<evidence type="ECO:0000259" key="15">
    <source>
        <dbReference type="PROSITE" id="PS01033"/>
    </source>
</evidence>
<evidence type="ECO:0000256" key="12">
    <source>
        <dbReference type="ARBA" id="ARBA00048649"/>
    </source>
</evidence>
<comment type="catalytic activity">
    <reaction evidence="13">
        <text>2 nitric oxide + NADPH + 2 O2 = 2 nitrate + NADP(+) + H(+)</text>
        <dbReference type="Rhea" id="RHEA:19465"/>
        <dbReference type="ChEBI" id="CHEBI:15378"/>
        <dbReference type="ChEBI" id="CHEBI:15379"/>
        <dbReference type="ChEBI" id="CHEBI:16480"/>
        <dbReference type="ChEBI" id="CHEBI:17632"/>
        <dbReference type="ChEBI" id="CHEBI:57783"/>
        <dbReference type="ChEBI" id="CHEBI:58349"/>
        <dbReference type="EC" id="1.14.12.17"/>
    </reaction>
</comment>
<keyword evidence="7" id="KW-0479">Metal-binding</keyword>
<dbReference type="Gene3D" id="3.40.50.80">
    <property type="entry name" value="Nucleotide-binding domain of ferredoxin-NADP reductase (FNR) module"/>
    <property type="match status" value="1"/>
</dbReference>
<dbReference type="PRINTS" id="PR00371">
    <property type="entry name" value="FPNCR"/>
</dbReference>
<feature type="domain" description="Globin" evidence="15">
    <location>
        <begin position="1"/>
        <end position="138"/>
    </location>
</feature>
<gene>
    <name evidence="17" type="primary">hmpA</name>
    <name evidence="17" type="ORF">KCG35_14230</name>
</gene>
<comment type="catalytic activity">
    <reaction evidence="12">
        <text>2 nitric oxide + NADH + 2 O2 = 2 nitrate + NAD(+) + H(+)</text>
        <dbReference type="Rhea" id="RHEA:19469"/>
        <dbReference type="ChEBI" id="CHEBI:15378"/>
        <dbReference type="ChEBI" id="CHEBI:15379"/>
        <dbReference type="ChEBI" id="CHEBI:16480"/>
        <dbReference type="ChEBI" id="CHEBI:17632"/>
        <dbReference type="ChEBI" id="CHEBI:57540"/>
        <dbReference type="ChEBI" id="CHEBI:57945"/>
        <dbReference type="EC" id="1.14.12.17"/>
    </reaction>
</comment>
<dbReference type="SUPFAM" id="SSF46458">
    <property type="entry name" value="Globin-like"/>
    <property type="match status" value="1"/>
</dbReference>
<evidence type="ECO:0000256" key="14">
    <source>
        <dbReference type="RuleBase" id="RU000356"/>
    </source>
</evidence>
<dbReference type="Pfam" id="PF00042">
    <property type="entry name" value="Globin"/>
    <property type="match status" value="1"/>
</dbReference>
<keyword evidence="6 14" id="KW-0561">Oxygen transport</keyword>
<dbReference type="InterPro" id="IPR000971">
    <property type="entry name" value="Globin"/>
</dbReference>
<dbReference type="InterPro" id="IPR012292">
    <property type="entry name" value="Globin/Proto"/>
</dbReference>
<dbReference type="SUPFAM" id="SSF63380">
    <property type="entry name" value="Riboflavin synthase domain-like"/>
    <property type="match status" value="1"/>
</dbReference>
<dbReference type="SUPFAM" id="SSF52343">
    <property type="entry name" value="Ferredoxin reductase-like, C-terminal NADP-linked domain"/>
    <property type="match status" value="1"/>
</dbReference>
<dbReference type="InterPro" id="IPR039261">
    <property type="entry name" value="FNR_nucleotide-bd"/>
</dbReference>
<organism evidence="17 18">
    <name type="scientific">Zooshikella harenae</name>
    <dbReference type="NCBI Taxonomy" id="2827238"/>
    <lineage>
        <taxon>Bacteria</taxon>
        <taxon>Pseudomonadati</taxon>
        <taxon>Pseudomonadota</taxon>
        <taxon>Gammaproteobacteria</taxon>
        <taxon>Oceanospirillales</taxon>
        <taxon>Zooshikellaceae</taxon>
        <taxon>Zooshikella</taxon>
    </lineage>
</organism>
<dbReference type="Gene3D" id="1.10.490.10">
    <property type="entry name" value="Globins"/>
    <property type="match status" value="1"/>
</dbReference>
<evidence type="ECO:0000256" key="6">
    <source>
        <dbReference type="ARBA" id="ARBA00022621"/>
    </source>
</evidence>
<keyword evidence="10" id="KW-0520">NAD</keyword>
<evidence type="ECO:0000256" key="5">
    <source>
        <dbReference type="ARBA" id="ARBA00022617"/>
    </source>
</evidence>
<evidence type="ECO:0000313" key="18">
    <source>
        <dbReference type="Proteomes" id="UP000690515"/>
    </source>
</evidence>
<keyword evidence="18" id="KW-1185">Reference proteome</keyword>
<dbReference type="PANTHER" id="PTHR43396">
    <property type="entry name" value="FLAVOHEMOPROTEIN"/>
    <property type="match status" value="1"/>
</dbReference>
<evidence type="ECO:0000313" key="17">
    <source>
        <dbReference type="EMBL" id="MBU2712220.1"/>
    </source>
</evidence>
<keyword evidence="14" id="KW-0813">Transport</keyword>
<evidence type="ECO:0000256" key="8">
    <source>
        <dbReference type="ARBA" id="ARBA00022857"/>
    </source>
</evidence>
<comment type="cofactor">
    <cofactor evidence="1">
        <name>heme b</name>
        <dbReference type="ChEBI" id="CHEBI:60344"/>
    </cofactor>
</comment>
<dbReference type="InterPro" id="IPR001709">
    <property type="entry name" value="Flavoprot_Pyr_Nucl_cyt_Rdtase"/>
</dbReference>
<evidence type="ECO:0000256" key="3">
    <source>
        <dbReference type="ARBA" id="ARBA00012229"/>
    </source>
</evidence>
<keyword evidence="8" id="KW-0521">NADP</keyword>
<keyword evidence="4" id="KW-0216">Detoxification</keyword>
<evidence type="ECO:0000256" key="10">
    <source>
        <dbReference type="ARBA" id="ARBA00023027"/>
    </source>
</evidence>
<dbReference type="CDD" id="cd06184">
    <property type="entry name" value="flavohem_like_fad_nad_binding"/>
    <property type="match status" value="1"/>
</dbReference>
<proteinExistence type="inferred from homology"/>
<reference evidence="17 18" key="1">
    <citation type="submission" date="2021-04" db="EMBL/GenBank/DDBJ databases">
        <authorList>
            <person name="Pira H."/>
            <person name="Risdian C."/>
            <person name="Wink J."/>
        </authorList>
    </citation>
    <scope>NUCLEOTIDE SEQUENCE [LARGE SCALE GENOMIC DNA]</scope>
    <source>
        <strain evidence="17 18">WH53</strain>
    </source>
</reference>
<dbReference type="InterPro" id="IPR009050">
    <property type="entry name" value="Globin-like_sf"/>
</dbReference>
<comment type="similarity">
    <text evidence="2">In the C-terminal section; belongs to the flavoprotein pyridine nucleotide cytochrome reductase family.</text>
</comment>